<reference evidence="2 3" key="1">
    <citation type="submission" date="2019-09" db="EMBL/GenBank/DDBJ databases">
        <authorList>
            <person name="Chandra G."/>
            <person name="Truman W A."/>
        </authorList>
    </citation>
    <scope>NUCLEOTIDE SEQUENCE [LARGE SCALE GENOMIC DNA]</scope>
    <source>
        <strain evidence="2">PS870</strain>
    </source>
</reference>
<dbReference type="EMBL" id="CABVIK010000107">
    <property type="protein sequence ID" value="VVP62374.1"/>
    <property type="molecule type" value="Genomic_DNA"/>
</dbReference>
<gene>
    <name evidence="2" type="ORF">PS870_06571</name>
</gene>
<evidence type="ECO:0000313" key="2">
    <source>
        <dbReference type="EMBL" id="VVP62374.1"/>
    </source>
</evidence>
<evidence type="ECO:0000313" key="3">
    <source>
        <dbReference type="Proteomes" id="UP000349468"/>
    </source>
</evidence>
<proteinExistence type="predicted"/>
<protein>
    <submittedName>
        <fullName evidence="2">Uncharacterized protein</fullName>
    </submittedName>
</protein>
<feature type="region of interest" description="Disordered" evidence="1">
    <location>
        <begin position="20"/>
        <end position="40"/>
    </location>
</feature>
<organism evidence="2 3">
    <name type="scientific">Pseudomonas fluorescens</name>
    <dbReference type="NCBI Taxonomy" id="294"/>
    <lineage>
        <taxon>Bacteria</taxon>
        <taxon>Pseudomonadati</taxon>
        <taxon>Pseudomonadota</taxon>
        <taxon>Gammaproteobacteria</taxon>
        <taxon>Pseudomonadales</taxon>
        <taxon>Pseudomonadaceae</taxon>
        <taxon>Pseudomonas</taxon>
    </lineage>
</organism>
<dbReference type="AlphaFoldDB" id="A0A5E7QKR7"/>
<sequence>MRLTFLGSSEIDVLEDDFDTGRSADKRDARAHHSGAEHTDFPGFIGRKTLRSGTAVVDFVQLEPKRADQVFRNLPGRQLGEVAGFDQVRGVEIDLSALHRRA</sequence>
<name>A0A5E7QKR7_PSEFL</name>
<dbReference type="Proteomes" id="UP000349468">
    <property type="component" value="Unassembled WGS sequence"/>
</dbReference>
<accession>A0A5E7QKR7</accession>
<evidence type="ECO:0000256" key="1">
    <source>
        <dbReference type="SAM" id="MobiDB-lite"/>
    </source>
</evidence>